<reference evidence="1 2" key="1">
    <citation type="submission" date="2020-08" db="EMBL/GenBank/DDBJ databases">
        <title>Genomic Encyclopedia of Type Strains, Phase III (KMG-III): the genomes of soil and plant-associated and newly described type strains.</title>
        <authorList>
            <person name="Whitman W."/>
        </authorList>
    </citation>
    <scope>NUCLEOTIDE SEQUENCE [LARGE SCALE GENOMIC DNA]</scope>
    <source>
        <strain evidence="1 2">CECT 8960</strain>
    </source>
</reference>
<evidence type="ECO:0000313" key="2">
    <source>
        <dbReference type="Proteomes" id="UP000520767"/>
    </source>
</evidence>
<dbReference type="PANTHER" id="PTHR36529:SF1">
    <property type="entry name" value="GLYCOSYLTRANSFERASE"/>
    <property type="match status" value="1"/>
</dbReference>
<sequence>MKAVLLVVAKAPVAGFAKTRLAPAVGARHAARLAAAALLDTVDTVRAVPDVVPVCALTGDLEAAERSAELVAALADFVVLPQRGEDFADRLANAHADVAAHFPGSAVLQVGMDTPQLRPALLTGALTQLSEADAVLGPAADGGWWALGLRRPEDAHVLRSVPMSRADTGERTLFALRDLGLRVAQLPVLSDVDTVTDAAGVAAQIPSSRFAHAFREAV</sequence>
<dbReference type="AlphaFoldDB" id="A0A7W7QCZ3"/>
<dbReference type="RefSeq" id="WP_184815177.1">
    <property type="nucleotide sequence ID" value="NZ_JACHJQ010000009.1"/>
</dbReference>
<proteinExistence type="predicted"/>
<accession>A0A7W7QCZ3</accession>
<keyword evidence="2" id="KW-1185">Reference proteome</keyword>
<organism evidence="1 2">
    <name type="scientific">Actinophytocola algeriensis</name>
    <dbReference type="NCBI Taxonomy" id="1768010"/>
    <lineage>
        <taxon>Bacteria</taxon>
        <taxon>Bacillati</taxon>
        <taxon>Actinomycetota</taxon>
        <taxon>Actinomycetes</taxon>
        <taxon>Pseudonocardiales</taxon>
        <taxon>Pseudonocardiaceae</taxon>
    </lineage>
</organism>
<protein>
    <recommendedName>
        <fullName evidence="3">DUF2064 domain-containing protein</fullName>
    </recommendedName>
</protein>
<evidence type="ECO:0008006" key="3">
    <source>
        <dbReference type="Google" id="ProtNLM"/>
    </source>
</evidence>
<evidence type="ECO:0000313" key="1">
    <source>
        <dbReference type="EMBL" id="MBB4911138.1"/>
    </source>
</evidence>
<dbReference type="InterPro" id="IPR018641">
    <property type="entry name" value="Trfase_1_rSAM/seldom-assoc"/>
</dbReference>
<comment type="caution">
    <text evidence="1">The sequence shown here is derived from an EMBL/GenBank/DDBJ whole genome shotgun (WGS) entry which is preliminary data.</text>
</comment>
<dbReference type="EMBL" id="JACHJQ010000009">
    <property type="protein sequence ID" value="MBB4911138.1"/>
    <property type="molecule type" value="Genomic_DNA"/>
</dbReference>
<dbReference type="PANTHER" id="PTHR36529">
    <property type="entry name" value="SLL1095 PROTEIN"/>
    <property type="match status" value="1"/>
</dbReference>
<dbReference type="Pfam" id="PF09837">
    <property type="entry name" value="DUF2064"/>
    <property type="match status" value="1"/>
</dbReference>
<dbReference type="SUPFAM" id="SSF53448">
    <property type="entry name" value="Nucleotide-diphospho-sugar transferases"/>
    <property type="match status" value="1"/>
</dbReference>
<name>A0A7W7QCZ3_9PSEU</name>
<gene>
    <name evidence="1" type="ORF">FHR82_007398</name>
</gene>
<dbReference type="Proteomes" id="UP000520767">
    <property type="component" value="Unassembled WGS sequence"/>
</dbReference>
<dbReference type="InterPro" id="IPR029044">
    <property type="entry name" value="Nucleotide-diphossugar_trans"/>
</dbReference>
<dbReference type="Gene3D" id="3.90.550.10">
    <property type="entry name" value="Spore Coat Polysaccharide Biosynthesis Protein SpsA, Chain A"/>
    <property type="match status" value="1"/>
</dbReference>